<evidence type="ECO:0000256" key="2">
    <source>
        <dbReference type="SAM" id="MobiDB-lite"/>
    </source>
</evidence>
<evidence type="ECO:0000256" key="1">
    <source>
        <dbReference type="SAM" id="Coils"/>
    </source>
</evidence>
<dbReference type="SMART" id="SM00167">
    <property type="entry name" value="VPS9"/>
    <property type="match status" value="1"/>
</dbReference>
<dbReference type="OrthoDB" id="300289at2759"/>
<dbReference type="GO" id="GO:0030139">
    <property type="term" value="C:endocytic vesicle"/>
    <property type="evidence" value="ECO:0007669"/>
    <property type="project" value="TreeGrafter"/>
</dbReference>
<feature type="compositionally biased region" description="Low complexity" evidence="2">
    <location>
        <begin position="1"/>
        <end position="18"/>
    </location>
</feature>
<dbReference type="Proteomes" id="UP000708208">
    <property type="component" value="Unassembled WGS sequence"/>
</dbReference>
<feature type="region of interest" description="Disordered" evidence="2">
    <location>
        <begin position="1"/>
        <end position="86"/>
    </location>
</feature>
<gene>
    <name evidence="4" type="ORF">AFUS01_LOCUS44982</name>
</gene>
<dbReference type="GO" id="GO:0016192">
    <property type="term" value="P:vesicle-mediated transport"/>
    <property type="evidence" value="ECO:0007669"/>
    <property type="project" value="InterPro"/>
</dbReference>
<accession>A0A8J2LNP9</accession>
<feature type="compositionally biased region" description="Low complexity" evidence="2">
    <location>
        <begin position="45"/>
        <end position="55"/>
    </location>
</feature>
<dbReference type="PROSITE" id="PS51205">
    <property type="entry name" value="VPS9"/>
    <property type="match status" value="1"/>
</dbReference>
<dbReference type="GO" id="GO:0005829">
    <property type="term" value="C:cytosol"/>
    <property type="evidence" value="ECO:0007669"/>
    <property type="project" value="TreeGrafter"/>
</dbReference>
<comment type="caution">
    <text evidence="4">The sequence shown here is derived from an EMBL/GenBank/DDBJ whole genome shotgun (WGS) entry which is preliminary data.</text>
</comment>
<dbReference type="GO" id="GO:0005085">
    <property type="term" value="F:guanyl-nucleotide exchange factor activity"/>
    <property type="evidence" value="ECO:0007669"/>
    <property type="project" value="InterPro"/>
</dbReference>
<dbReference type="InterPro" id="IPR041545">
    <property type="entry name" value="DUF5601"/>
</dbReference>
<feature type="compositionally biased region" description="Low complexity" evidence="2">
    <location>
        <begin position="69"/>
        <end position="82"/>
    </location>
</feature>
<dbReference type="PANTHER" id="PTHR23101">
    <property type="entry name" value="RAB GDP/GTP EXCHANGE FACTOR"/>
    <property type="match status" value="1"/>
</dbReference>
<dbReference type="InterPro" id="IPR045046">
    <property type="entry name" value="Vps9-like"/>
</dbReference>
<name>A0A8J2LNP9_9HEXA</name>
<evidence type="ECO:0000259" key="3">
    <source>
        <dbReference type="PROSITE" id="PS51205"/>
    </source>
</evidence>
<keyword evidence="5" id="KW-1185">Reference proteome</keyword>
<feature type="coiled-coil region" evidence="1">
    <location>
        <begin position="371"/>
        <end position="398"/>
    </location>
</feature>
<evidence type="ECO:0000313" key="4">
    <source>
        <dbReference type="EMBL" id="CAG7835639.1"/>
    </source>
</evidence>
<keyword evidence="1" id="KW-0175">Coiled coil</keyword>
<organism evidence="4 5">
    <name type="scientific">Allacma fusca</name>
    <dbReference type="NCBI Taxonomy" id="39272"/>
    <lineage>
        <taxon>Eukaryota</taxon>
        <taxon>Metazoa</taxon>
        <taxon>Ecdysozoa</taxon>
        <taxon>Arthropoda</taxon>
        <taxon>Hexapoda</taxon>
        <taxon>Collembola</taxon>
        <taxon>Symphypleona</taxon>
        <taxon>Sminthuridae</taxon>
        <taxon>Allacma</taxon>
    </lineage>
</organism>
<reference evidence="4" key="1">
    <citation type="submission" date="2021-06" db="EMBL/GenBank/DDBJ databases">
        <authorList>
            <person name="Hodson N. C."/>
            <person name="Mongue J. A."/>
            <person name="Jaron S. K."/>
        </authorList>
    </citation>
    <scope>NUCLEOTIDE SEQUENCE</scope>
</reference>
<protein>
    <recommendedName>
        <fullName evidence="3">VPS9 domain-containing protein</fullName>
    </recommendedName>
</protein>
<proteinExistence type="predicted"/>
<sequence length="403" mass="46303">MKLLSSFRSFDSISSPISGGFAKFEEKKKQQTDRKSKSFRYVFRKSPTPSPSKSPELSARHNTSLNDVTSSTPAPSSPSTPSFRPKGDAEFEQLRYEFNAFLQNFSIQIRKDVTFKVKSCEAELKKQSDEGVRIDDVTDFLQDFYTNFKKKVDFLPFYQSMSQEDKESLMNFIEKYLTISLYKELFSPISTASEDEIKDLTLQNRIRQLNWINCQHLDIILNEREKQVRDLIYGAINSIIEMDSVKAPQDKLQCITQCSNNILRALSKSKDAPASADDFLPALIYIVIKANPTRLQSNINYINRCSNANRLMSGEAGYFFTNLCCAVTFIQNNLNAESLNMPEKEFQDYVSGRAVPLGSWEMHFSESLHALQEMTNAVDELEHRSQEFLKNAEHLKQKMKHKQ</sequence>
<dbReference type="Pfam" id="PF18151">
    <property type="entry name" value="DUF5601"/>
    <property type="match status" value="1"/>
</dbReference>
<dbReference type="Pfam" id="PF02204">
    <property type="entry name" value="VPS9"/>
    <property type="match status" value="1"/>
</dbReference>
<dbReference type="GO" id="GO:0031267">
    <property type="term" value="F:small GTPase binding"/>
    <property type="evidence" value="ECO:0007669"/>
    <property type="project" value="TreeGrafter"/>
</dbReference>
<dbReference type="EMBL" id="CAJVCH010570703">
    <property type="protein sequence ID" value="CAG7835639.1"/>
    <property type="molecule type" value="Genomic_DNA"/>
</dbReference>
<feature type="domain" description="VPS9" evidence="3">
    <location>
        <begin position="196"/>
        <end position="339"/>
    </location>
</feature>
<dbReference type="PANTHER" id="PTHR23101:SF122">
    <property type="entry name" value="RABAPTIN-5-ASSOCIATED EXCHANGE FACTOR FOR RAB5"/>
    <property type="match status" value="1"/>
</dbReference>
<dbReference type="AlphaFoldDB" id="A0A8J2LNP9"/>
<feature type="compositionally biased region" description="Basic and acidic residues" evidence="2">
    <location>
        <begin position="23"/>
        <end position="36"/>
    </location>
</feature>
<feature type="non-terminal residue" evidence="4">
    <location>
        <position position="1"/>
    </location>
</feature>
<evidence type="ECO:0000313" key="5">
    <source>
        <dbReference type="Proteomes" id="UP000708208"/>
    </source>
</evidence>
<dbReference type="InterPro" id="IPR003123">
    <property type="entry name" value="VPS9"/>
</dbReference>